<proteinExistence type="predicted"/>
<gene>
    <name evidence="3" type="ORF">M8330_15320</name>
</gene>
<dbReference type="InterPro" id="IPR025669">
    <property type="entry name" value="AAA_dom"/>
</dbReference>
<dbReference type="Pfam" id="PF13614">
    <property type="entry name" value="AAA_31"/>
    <property type="match status" value="1"/>
</dbReference>
<protein>
    <submittedName>
        <fullName evidence="3">AAA family ATPase</fullName>
    </submittedName>
</protein>
<dbReference type="EMBL" id="JAMOIL010000021">
    <property type="protein sequence ID" value="MCM0621663.1"/>
    <property type="molecule type" value="Genomic_DNA"/>
</dbReference>
<evidence type="ECO:0000259" key="2">
    <source>
        <dbReference type="Pfam" id="PF13614"/>
    </source>
</evidence>
<organism evidence="3 4">
    <name type="scientific">Nocardioides bruguierae</name>
    <dbReference type="NCBI Taxonomy" id="2945102"/>
    <lineage>
        <taxon>Bacteria</taxon>
        <taxon>Bacillati</taxon>
        <taxon>Actinomycetota</taxon>
        <taxon>Actinomycetes</taxon>
        <taxon>Propionibacteriales</taxon>
        <taxon>Nocardioidaceae</taxon>
        <taxon>Nocardioides</taxon>
    </lineage>
</organism>
<dbReference type="Proteomes" id="UP001139485">
    <property type="component" value="Unassembled WGS sequence"/>
</dbReference>
<dbReference type="InterPro" id="IPR027417">
    <property type="entry name" value="P-loop_NTPase"/>
</dbReference>
<dbReference type="GO" id="GO:0009898">
    <property type="term" value="C:cytoplasmic side of plasma membrane"/>
    <property type="evidence" value="ECO:0007669"/>
    <property type="project" value="TreeGrafter"/>
</dbReference>
<dbReference type="InterPro" id="IPR050625">
    <property type="entry name" value="ParA/MinD_ATPase"/>
</dbReference>
<dbReference type="PANTHER" id="PTHR43384:SF13">
    <property type="entry name" value="SLR0110 PROTEIN"/>
    <property type="match status" value="1"/>
</dbReference>
<dbReference type="SUPFAM" id="SSF52540">
    <property type="entry name" value="P-loop containing nucleoside triphosphate hydrolases"/>
    <property type="match status" value="1"/>
</dbReference>
<feature type="region of interest" description="Disordered" evidence="1">
    <location>
        <begin position="367"/>
        <end position="398"/>
    </location>
</feature>
<evidence type="ECO:0000313" key="3">
    <source>
        <dbReference type="EMBL" id="MCM0621663.1"/>
    </source>
</evidence>
<sequence length="398" mass="42044">MPLVVDTDPPTITALLAQLPAGSQAVDVVERMQAYLDEHPEEHLLVLGPHLDVTTSLEVCQRLSTSRPLLYTVMVRHDLDALVLAQAMKAGVRDVVPMAELASLRTSAERARTLFAALRGEGVVSEGSVVTVFSPKGGVGKTTLAVNLAMAIADGGRRRVCLVDLDLAFGDVAITMQLFPTHSIEHAVGSESSLDLAQLQGMMTRHAGSVQVLAAPAHPDVRERVTPALVAKTLSVLRTGFDAIVVDTAPAFDEQVLAALDETDECVIVATLDVPTLKNVKVALETMDMLRIAEGHRHLVLNRADDAVGLGPEKVEAILQMATAARLPSQVEVAASTNAGTPIVASSPDHPVSVIVRDLAARVLGEPVGAPTGTAASGTASSGPDERPRARTPFWKRR</sequence>
<name>A0A9X2D9A7_9ACTN</name>
<evidence type="ECO:0000313" key="4">
    <source>
        <dbReference type="Proteomes" id="UP001139485"/>
    </source>
</evidence>
<accession>A0A9X2D9A7</accession>
<dbReference type="PANTHER" id="PTHR43384">
    <property type="entry name" value="SEPTUM SITE-DETERMINING PROTEIN MIND HOMOLOG, CHLOROPLASTIC-RELATED"/>
    <property type="match status" value="1"/>
</dbReference>
<feature type="compositionally biased region" description="Low complexity" evidence="1">
    <location>
        <begin position="369"/>
        <end position="383"/>
    </location>
</feature>
<keyword evidence="4" id="KW-1185">Reference proteome</keyword>
<feature type="domain" description="AAA" evidence="2">
    <location>
        <begin position="129"/>
        <end position="290"/>
    </location>
</feature>
<evidence type="ECO:0000256" key="1">
    <source>
        <dbReference type="SAM" id="MobiDB-lite"/>
    </source>
</evidence>
<reference evidence="3" key="1">
    <citation type="submission" date="2022-05" db="EMBL/GenBank/DDBJ databases">
        <authorList>
            <person name="Tuo L."/>
        </authorList>
    </citation>
    <scope>NUCLEOTIDE SEQUENCE</scope>
    <source>
        <strain evidence="3">BSK12Z-4</strain>
    </source>
</reference>
<dbReference type="GO" id="GO:0005829">
    <property type="term" value="C:cytosol"/>
    <property type="evidence" value="ECO:0007669"/>
    <property type="project" value="TreeGrafter"/>
</dbReference>
<dbReference type="GO" id="GO:0005524">
    <property type="term" value="F:ATP binding"/>
    <property type="evidence" value="ECO:0007669"/>
    <property type="project" value="TreeGrafter"/>
</dbReference>
<dbReference type="RefSeq" id="WP_250828030.1">
    <property type="nucleotide sequence ID" value="NZ_JAMOIL010000021.1"/>
</dbReference>
<comment type="caution">
    <text evidence="3">The sequence shown here is derived from an EMBL/GenBank/DDBJ whole genome shotgun (WGS) entry which is preliminary data.</text>
</comment>
<dbReference type="GO" id="GO:0016887">
    <property type="term" value="F:ATP hydrolysis activity"/>
    <property type="evidence" value="ECO:0007669"/>
    <property type="project" value="TreeGrafter"/>
</dbReference>
<dbReference type="Gene3D" id="3.40.50.300">
    <property type="entry name" value="P-loop containing nucleotide triphosphate hydrolases"/>
    <property type="match status" value="1"/>
</dbReference>
<dbReference type="GO" id="GO:0051782">
    <property type="term" value="P:negative regulation of cell division"/>
    <property type="evidence" value="ECO:0007669"/>
    <property type="project" value="TreeGrafter"/>
</dbReference>
<dbReference type="AlphaFoldDB" id="A0A9X2D9A7"/>